<dbReference type="InterPro" id="IPR001547">
    <property type="entry name" value="Glyco_hydro_5"/>
</dbReference>
<evidence type="ECO:0000256" key="1">
    <source>
        <dbReference type="ARBA" id="ARBA00005641"/>
    </source>
</evidence>
<dbReference type="InterPro" id="IPR010431">
    <property type="entry name" value="Fascin"/>
</dbReference>
<evidence type="ECO:0000313" key="8">
    <source>
        <dbReference type="Proteomes" id="UP001054889"/>
    </source>
</evidence>
<dbReference type="GO" id="GO:0015629">
    <property type="term" value="C:actin cytoskeleton"/>
    <property type="evidence" value="ECO:0007669"/>
    <property type="project" value="TreeGrafter"/>
</dbReference>
<dbReference type="GO" id="GO:0005737">
    <property type="term" value="C:cytoplasm"/>
    <property type="evidence" value="ECO:0007669"/>
    <property type="project" value="TreeGrafter"/>
</dbReference>
<dbReference type="GO" id="GO:0004553">
    <property type="term" value="F:hydrolase activity, hydrolyzing O-glycosyl compounds"/>
    <property type="evidence" value="ECO:0007669"/>
    <property type="project" value="InterPro"/>
</dbReference>
<evidence type="ECO:0000256" key="4">
    <source>
        <dbReference type="RuleBase" id="RU361153"/>
    </source>
</evidence>
<dbReference type="GO" id="GO:0000272">
    <property type="term" value="P:polysaccharide catabolic process"/>
    <property type="evidence" value="ECO:0007669"/>
    <property type="project" value="InterPro"/>
</dbReference>
<dbReference type="SUPFAM" id="SSF51445">
    <property type="entry name" value="(Trans)glycosidases"/>
    <property type="match status" value="1"/>
</dbReference>
<feature type="domain" description="Glycoside hydrolase family 5" evidence="5">
    <location>
        <begin position="258"/>
        <end position="527"/>
    </location>
</feature>
<dbReference type="InterPro" id="IPR057232">
    <property type="entry name" value="DUF7910"/>
</dbReference>
<dbReference type="Gene3D" id="2.80.10.50">
    <property type="match status" value="1"/>
</dbReference>
<dbReference type="GO" id="GO:0051015">
    <property type="term" value="F:actin filament binding"/>
    <property type="evidence" value="ECO:0007669"/>
    <property type="project" value="InterPro"/>
</dbReference>
<dbReference type="CDD" id="cd00257">
    <property type="entry name" value="beta-trefoil_FSCN-like"/>
    <property type="match status" value="1"/>
</dbReference>
<dbReference type="Pfam" id="PF00150">
    <property type="entry name" value="Cellulase"/>
    <property type="match status" value="1"/>
</dbReference>
<dbReference type="PANTHER" id="PTHR10551">
    <property type="entry name" value="FASCIN"/>
    <property type="match status" value="1"/>
</dbReference>
<name>A0AAV5BFF6_ELECO</name>
<dbReference type="EMBL" id="BQKI01000001">
    <property type="protein sequence ID" value="GJM84398.1"/>
    <property type="molecule type" value="Genomic_DNA"/>
</dbReference>
<reference evidence="7" key="1">
    <citation type="journal article" date="2018" name="DNA Res.">
        <title>Multiple hybrid de novo genome assembly of finger millet, an orphan allotetraploid crop.</title>
        <authorList>
            <person name="Hatakeyama M."/>
            <person name="Aluri S."/>
            <person name="Balachadran M.T."/>
            <person name="Sivarajan S.R."/>
            <person name="Patrignani A."/>
            <person name="Gruter S."/>
            <person name="Poveda L."/>
            <person name="Shimizu-Inatsugi R."/>
            <person name="Baeten J."/>
            <person name="Francoijs K.J."/>
            <person name="Nataraja K.N."/>
            <person name="Reddy Y.A.N."/>
            <person name="Phadnis S."/>
            <person name="Ravikumar R.L."/>
            <person name="Schlapbach R."/>
            <person name="Sreeman S.M."/>
            <person name="Shimizu K.K."/>
        </authorList>
    </citation>
    <scope>NUCLEOTIDE SEQUENCE</scope>
</reference>
<evidence type="ECO:0000313" key="7">
    <source>
        <dbReference type="EMBL" id="GJM84398.1"/>
    </source>
</evidence>
<feature type="domain" description="DUF7910" evidence="6">
    <location>
        <begin position="99"/>
        <end position="234"/>
    </location>
</feature>
<dbReference type="FunFam" id="3.20.20.80:FF:000067">
    <property type="entry name" value="Glucan 1,3-beta-glucosidase A"/>
    <property type="match status" value="1"/>
</dbReference>
<dbReference type="GO" id="GO:0051017">
    <property type="term" value="P:actin filament bundle assembly"/>
    <property type="evidence" value="ECO:0007669"/>
    <property type="project" value="TreeGrafter"/>
</dbReference>
<dbReference type="GO" id="GO:0007163">
    <property type="term" value="P:establishment or maintenance of cell polarity"/>
    <property type="evidence" value="ECO:0007669"/>
    <property type="project" value="TreeGrafter"/>
</dbReference>
<evidence type="ECO:0008006" key="9">
    <source>
        <dbReference type="Google" id="ProtNLM"/>
    </source>
</evidence>
<protein>
    <recommendedName>
        <fullName evidence="9">Mannan endo-1,4-beta-mannosidase</fullName>
    </recommendedName>
</protein>
<dbReference type="AlphaFoldDB" id="A0AAV5BFF6"/>
<dbReference type="InterPro" id="IPR017853">
    <property type="entry name" value="GH"/>
</dbReference>
<dbReference type="GO" id="GO:0016477">
    <property type="term" value="P:cell migration"/>
    <property type="evidence" value="ECO:0007669"/>
    <property type="project" value="TreeGrafter"/>
</dbReference>
<comment type="caution">
    <text evidence="7">The sequence shown here is derived from an EMBL/GenBank/DDBJ whole genome shotgun (WGS) entry which is preliminary data.</text>
</comment>
<dbReference type="FunFam" id="2.80.10.50:FF:000056">
    <property type="entry name" value="Glucan 1,3-beta-glucosidase A"/>
    <property type="match status" value="1"/>
</dbReference>
<evidence type="ECO:0000259" key="5">
    <source>
        <dbReference type="Pfam" id="PF00150"/>
    </source>
</evidence>
<evidence type="ECO:0000256" key="2">
    <source>
        <dbReference type="ARBA" id="ARBA00022801"/>
    </source>
</evidence>
<dbReference type="PANTHER" id="PTHR10551:SF30">
    <property type="entry name" value="GLYCOSIDE HYDROLASE FAMILY 5 DOMAIN-CONTAINING PROTEIN"/>
    <property type="match status" value="1"/>
</dbReference>
<evidence type="ECO:0000259" key="6">
    <source>
        <dbReference type="Pfam" id="PF25490"/>
    </source>
</evidence>
<accession>A0AAV5BFF6</accession>
<comment type="similarity">
    <text evidence="1 4">Belongs to the glycosyl hydrolase 5 (cellulase A) family.</text>
</comment>
<organism evidence="7 8">
    <name type="scientific">Eleusine coracana subsp. coracana</name>
    <dbReference type="NCBI Taxonomy" id="191504"/>
    <lineage>
        <taxon>Eukaryota</taxon>
        <taxon>Viridiplantae</taxon>
        <taxon>Streptophyta</taxon>
        <taxon>Embryophyta</taxon>
        <taxon>Tracheophyta</taxon>
        <taxon>Spermatophyta</taxon>
        <taxon>Magnoliopsida</taxon>
        <taxon>Liliopsida</taxon>
        <taxon>Poales</taxon>
        <taxon>Poaceae</taxon>
        <taxon>PACMAD clade</taxon>
        <taxon>Chloridoideae</taxon>
        <taxon>Cynodonteae</taxon>
        <taxon>Eleusininae</taxon>
        <taxon>Eleusine</taxon>
    </lineage>
</organism>
<dbReference type="SUPFAM" id="SSF50405">
    <property type="entry name" value="Actin-crosslinking proteins"/>
    <property type="match status" value="1"/>
</dbReference>
<dbReference type="Pfam" id="PF25490">
    <property type="entry name" value="DUF7910"/>
    <property type="match status" value="1"/>
</dbReference>
<dbReference type="InterPro" id="IPR008999">
    <property type="entry name" value="Actin-crosslinking"/>
</dbReference>
<sequence length="548" mass="60743">MTRMMRKRSLPTSSFDILEKAHDIAIKKSKIVEVVGMSSTSTIVVRLGLLLLCSWCLLPDGRSLVAAAAPVPPIRAVNLGGWLVTEGWILPSLFYGIPNNDTLDGTQLQFKSVVQNRYLAAEQGGGGAIVSDRTQASSWETFRLWRINETTFNFRVFGGQFWGVDGTGAVVATATTPGPSETFQIVRRNSDLSRVRIRAPNGLFLQAKTMQSLTADRGVATDWSDSDPSVFLTTTAGRMQGEYQICNGYGIPKATEVLTNHWNTYIKESDFRFITSTGLNAVRIPVGWWIASVPNPPPPFVGGSLKALDNAFDWAETYNLGVIVDLHAAPGSQNPFEHSATRDGTQNWGTTDANIAQTVQVIDFLASRYANRTGLLAIELLNEPWAPGATLSSLKKYYQDGYNAVRRHSSTAYVIMSNRLSIEDPTELLQFASNFSGSVLDVHYYNLFESKFTNFTVQQNIDFVKNNRSSDLDAVTRKNGFPLTFVGEWVAEWDLQGTSKEDYQAFAQAQQNVYGGATFGWAYWTLKNVNRAWSMEWMINNGYISVEG</sequence>
<keyword evidence="2 4" id="KW-0378">Hydrolase</keyword>
<dbReference type="Proteomes" id="UP001054889">
    <property type="component" value="Unassembled WGS sequence"/>
</dbReference>
<keyword evidence="8" id="KW-1185">Reference proteome</keyword>
<proteinExistence type="inferred from homology"/>
<dbReference type="Gene3D" id="3.20.20.80">
    <property type="entry name" value="Glycosidases"/>
    <property type="match status" value="1"/>
</dbReference>
<evidence type="ECO:0000256" key="3">
    <source>
        <dbReference type="ARBA" id="ARBA00023295"/>
    </source>
</evidence>
<keyword evidence="3 4" id="KW-0326">Glycosidase</keyword>
<reference evidence="7" key="2">
    <citation type="submission" date="2021-12" db="EMBL/GenBank/DDBJ databases">
        <title>Resequencing data analysis of finger millet.</title>
        <authorList>
            <person name="Hatakeyama M."/>
            <person name="Aluri S."/>
            <person name="Balachadran M.T."/>
            <person name="Sivarajan S.R."/>
            <person name="Poveda L."/>
            <person name="Shimizu-Inatsugi R."/>
            <person name="Schlapbach R."/>
            <person name="Sreeman S.M."/>
            <person name="Shimizu K.K."/>
        </authorList>
    </citation>
    <scope>NUCLEOTIDE SEQUENCE</scope>
</reference>
<gene>
    <name evidence="7" type="primary">ga00062</name>
    <name evidence="7" type="ORF">PR202_ga00062</name>
</gene>